<protein>
    <recommendedName>
        <fullName evidence="5">Peptidyl-prolyl cis-trans isomerase</fullName>
    </recommendedName>
</protein>
<proteinExistence type="predicted"/>
<gene>
    <name evidence="3" type="ORF">KSU1_C1450</name>
</gene>
<evidence type="ECO:0000313" key="4">
    <source>
        <dbReference type="Proteomes" id="UP000002985"/>
    </source>
</evidence>
<name>I3IMV1_9BACT</name>
<dbReference type="EMBL" id="BAFH01000003">
    <property type="protein sequence ID" value="GAB63046.1"/>
    <property type="molecule type" value="Genomic_DNA"/>
</dbReference>
<evidence type="ECO:0000256" key="2">
    <source>
        <dbReference type="SAM" id="Phobius"/>
    </source>
</evidence>
<keyword evidence="2" id="KW-0472">Membrane</keyword>
<dbReference type="AlphaFoldDB" id="I3IMV1"/>
<dbReference type="Proteomes" id="UP000002985">
    <property type="component" value="Unassembled WGS sequence"/>
</dbReference>
<dbReference type="STRING" id="247490.KSU1_C1450"/>
<comment type="caution">
    <text evidence="3">The sequence shown here is derived from an EMBL/GenBank/DDBJ whole genome shotgun (WGS) entry which is preliminary data.</text>
</comment>
<accession>I3IMV1</accession>
<evidence type="ECO:0008006" key="5">
    <source>
        <dbReference type="Google" id="ProtNLM"/>
    </source>
</evidence>
<keyword evidence="2" id="KW-0812">Transmembrane</keyword>
<evidence type="ECO:0000256" key="1">
    <source>
        <dbReference type="SAM" id="MobiDB-lite"/>
    </source>
</evidence>
<feature type="region of interest" description="Disordered" evidence="1">
    <location>
        <begin position="1"/>
        <end position="20"/>
    </location>
</feature>
<evidence type="ECO:0000313" key="3">
    <source>
        <dbReference type="EMBL" id="GAB63046.1"/>
    </source>
</evidence>
<dbReference type="eggNOG" id="COG0760">
    <property type="taxonomic scope" value="Bacteria"/>
</dbReference>
<organism evidence="3 4">
    <name type="scientific">Candidatus Jettenia caeni</name>
    <dbReference type="NCBI Taxonomy" id="247490"/>
    <lineage>
        <taxon>Bacteria</taxon>
        <taxon>Pseudomonadati</taxon>
        <taxon>Planctomycetota</taxon>
        <taxon>Candidatus Brocadiia</taxon>
        <taxon>Candidatus Brocadiales</taxon>
        <taxon>Candidatus Brocadiaceae</taxon>
        <taxon>Candidatus Jettenia</taxon>
    </lineage>
</organism>
<reference evidence="3 4" key="1">
    <citation type="journal article" date="2012" name="FEBS Lett.">
        <title>Anammox organism KSU-1 expresses a NirK-type copper-containing nitrite reductase instead of a NirS-type with cytochrome cd1.</title>
        <authorList>
            <person name="Hira D."/>
            <person name="Toh H."/>
            <person name="Migita C.T."/>
            <person name="Okubo H."/>
            <person name="Nishiyama T."/>
            <person name="Hattori M."/>
            <person name="Furukawa K."/>
            <person name="Fujii T."/>
        </authorList>
    </citation>
    <scope>NUCLEOTIDE SEQUENCE [LARGE SCALE GENOMIC DNA]</scope>
</reference>
<feature type="transmembrane region" description="Helical" evidence="2">
    <location>
        <begin position="49"/>
        <end position="66"/>
    </location>
</feature>
<sequence length="228" mass="26462">MNNNLEGADALERGRPLSQTPHVMSEVNNCRGTTSKLLLMIFRLLREPLVHFLILGAVLFCISIMVNQDDNKEKEDAPVVITHGRIRQLRETFTAQRGRSPTEEELHEIVEDYIREEILYREAMHLGLDRDDTIIRRRLAQKMQFLYEDLLTVKDPTDTELQHYFTAQADCYRQPDLVSFAHIYFSTDRCGVVEAEKTAQALLTDLRKELISFEPPDLGDPFLLQHDY</sequence>
<keyword evidence="4" id="KW-1185">Reference proteome</keyword>
<keyword evidence="2" id="KW-1133">Transmembrane helix</keyword>